<sequence>MAAERTTADIRTTLTEQTRVLWGDADVERQAAALAQTAEEIAVVTQATVAADLEPAFFARP</sequence>
<dbReference type="EMBL" id="VGLS01001089">
    <property type="protein sequence ID" value="MBM3226878.1"/>
    <property type="molecule type" value="Genomic_DNA"/>
</dbReference>
<evidence type="ECO:0000313" key="1">
    <source>
        <dbReference type="EMBL" id="MBM3226878.1"/>
    </source>
</evidence>
<name>A0A937W4L3_UNCTE</name>
<dbReference type="Proteomes" id="UP000712673">
    <property type="component" value="Unassembled WGS sequence"/>
</dbReference>
<dbReference type="AlphaFoldDB" id="A0A937W4L3"/>
<reference evidence="1" key="1">
    <citation type="submission" date="2019-03" db="EMBL/GenBank/DDBJ databases">
        <title>Lake Tanganyika Metagenome-Assembled Genomes (MAGs).</title>
        <authorList>
            <person name="Tran P."/>
        </authorList>
    </citation>
    <scope>NUCLEOTIDE SEQUENCE</scope>
    <source>
        <strain evidence="1">K_DeepCast_65m_m2_066</strain>
    </source>
</reference>
<gene>
    <name evidence="1" type="ORF">FJZ47_24190</name>
</gene>
<accession>A0A937W4L3</accession>
<organism evidence="1 2">
    <name type="scientific">Tectimicrobiota bacterium</name>
    <dbReference type="NCBI Taxonomy" id="2528274"/>
    <lineage>
        <taxon>Bacteria</taxon>
        <taxon>Pseudomonadati</taxon>
        <taxon>Nitrospinota/Tectimicrobiota group</taxon>
        <taxon>Candidatus Tectimicrobiota</taxon>
    </lineage>
</organism>
<proteinExistence type="predicted"/>
<protein>
    <submittedName>
        <fullName evidence="1">Uncharacterized protein</fullName>
    </submittedName>
</protein>
<comment type="caution">
    <text evidence="1">The sequence shown here is derived from an EMBL/GenBank/DDBJ whole genome shotgun (WGS) entry which is preliminary data.</text>
</comment>
<evidence type="ECO:0000313" key="2">
    <source>
        <dbReference type="Proteomes" id="UP000712673"/>
    </source>
</evidence>